<reference evidence="2 3" key="1">
    <citation type="journal article" date="2022" name="Res Sq">
        <title>Evolution of multicellular longitudinally dividing oral cavity symbionts (Neisseriaceae).</title>
        <authorList>
            <person name="Nyongesa S."/>
            <person name="Weber P."/>
            <person name="Bernet E."/>
            <person name="Pullido F."/>
            <person name="Nieckarz M."/>
            <person name="Delaby M."/>
            <person name="Nieves C."/>
            <person name="Viehboeck T."/>
            <person name="Krause N."/>
            <person name="Rivera-Millot A."/>
            <person name="Nakamura A."/>
            <person name="Vischer N."/>
            <person name="VanNieuwenhze M."/>
            <person name="Brun Y."/>
            <person name="Cava F."/>
            <person name="Bulgheresi S."/>
            <person name="Veyrier F."/>
        </authorList>
    </citation>
    <scope>NUCLEOTIDE SEQUENCE [LARGE SCALE GENOMIC DNA]</scope>
    <source>
        <strain evidence="2 3">CCUG 63373m</strain>
    </source>
</reference>
<dbReference type="Proteomes" id="UP000829817">
    <property type="component" value="Chromosome"/>
</dbReference>
<dbReference type="RefSeq" id="WP_244785330.1">
    <property type="nucleotide sequence ID" value="NZ_CP091508.1"/>
</dbReference>
<dbReference type="EMBL" id="CP091508">
    <property type="protein sequence ID" value="UOO82033.1"/>
    <property type="molecule type" value="Genomic_DNA"/>
</dbReference>
<evidence type="ECO:0000313" key="3">
    <source>
        <dbReference type="Proteomes" id="UP000829817"/>
    </source>
</evidence>
<organism evidence="2 3">
    <name type="scientific">Uruburuella testudinis</name>
    <dbReference type="NCBI Taxonomy" id="1282863"/>
    <lineage>
        <taxon>Bacteria</taxon>
        <taxon>Pseudomonadati</taxon>
        <taxon>Pseudomonadota</taxon>
        <taxon>Betaproteobacteria</taxon>
        <taxon>Neisseriales</taxon>
        <taxon>Neisseriaceae</taxon>
        <taxon>Uruburuella</taxon>
    </lineage>
</organism>
<name>A0ABY4DUC0_9NEIS</name>
<dbReference type="SUPFAM" id="SSF51197">
    <property type="entry name" value="Clavaminate synthase-like"/>
    <property type="match status" value="1"/>
</dbReference>
<gene>
    <name evidence="2" type="ORF">LVJ83_00710</name>
</gene>
<evidence type="ECO:0008006" key="4">
    <source>
        <dbReference type="Google" id="ProtNLM"/>
    </source>
</evidence>
<protein>
    <recommendedName>
        <fullName evidence="4">Dioxygenase</fullName>
    </recommendedName>
</protein>
<evidence type="ECO:0000256" key="1">
    <source>
        <dbReference type="ARBA" id="ARBA00023002"/>
    </source>
</evidence>
<keyword evidence="1" id="KW-0560">Oxidoreductase</keyword>
<sequence length="150" mass="16798">MENNILYQAAQEHANLHRYGDRYQTDALTLKNNAFVVSDIEIDSALPKTLVDIGFLPTELIPTASINLLAYITALGLYPVVYQGENEGRLIRHVVPKKGLENEISSYGSSKTFYPHVDNPDLKLRGENSYPPISIYTSARYINIIMLTPA</sequence>
<accession>A0ABY4DUC0</accession>
<proteinExistence type="predicted"/>
<dbReference type="Gene3D" id="3.60.130.10">
    <property type="entry name" value="Clavaminate synthase-like"/>
    <property type="match status" value="1"/>
</dbReference>
<dbReference type="InterPro" id="IPR042098">
    <property type="entry name" value="TauD-like_sf"/>
</dbReference>
<keyword evidence="3" id="KW-1185">Reference proteome</keyword>
<evidence type="ECO:0000313" key="2">
    <source>
        <dbReference type="EMBL" id="UOO82033.1"/>
    </source>
</evidence>